<comment type="caution">
    <text evidence="2">The sequence shown here is derived from an EMBL/GenBank/DDBJ whole genome shotgun (WGS) entry which is preliminary data.</text>
</comment>
<feature type="signal peptide" evidence="1">
    <location>
        <begin position="1"/>
        <end position="23"/>
    </location>
</feature>
<sequence>MRNLFLHAALPSILLTASATAHAAPPTELCNVLHAFVGEAQPGQIHSFTFHTSWGTNFKQVEEQALSAKRCDHGGDPAEQAICAYLMKHGQTEFADMTVMDSISCLSSATTFDKSLRLHSVNLSFRSEGINRGATITVTFGEDTEHGGMVFRLQSEAD</sequence>
<evidence type="ECO:0000313" key="3">
    <source>
        <dbReference type="Proteomes" id="UP000234345"/>
    </source>
</evidence>
<name>A0A7Z7IX24_XANCH</name>
<evidence type="ECO:0000256" key="1">
    <source>
        <dbReference type="SAM" id="SignalP"/>
    </source>
</evidence>
<organism evidence="2 3">
    <name type="scientific">Xanthomonas campestris pv. phaseoli</name>
    <dbReference type="NCBI Taxonomy" id="317013"/>
    <lineage>
        <taxon>Bacteria</taxon>
        <taxon>Pseudomonadati</taxon>
        <taxon>Pseudomonadota</taxon>
        <taxon>Gammaproteobacteria</taxon>
        <taxon>Lysobacterales</taxon>
        <taxon>Lysobacteraceae</taxon>
        <taxon>Xanthomonas</taxon>
    </lineage>
</organism>
<dbReference type="Proteomes" id="UP000234345">
    <property type="component" value="Unassembled WGS sequence"/>
</dbReference>
<protein>
    <recommendedName>
        <fullName evidence="4">Secreted protein</fullName>
    </recommendedName>
</protein>
<accession>A0A7Z7IX24</accession>
<dbReference type="EMBL" id="OCZC01000046">
    <property type="protein sequence ID" value="SOO23182.1"/>
    <property type="molecule type" value="Genomic_DNA"/>
</dbReference>
<dbReference type="AlphaFoldDB" id="A0A7Z7IX24"/>
<evidence type="ECO:0000313" key="2">
    <source>
        <dbReference type="EMBL" id="SOO23182.1"/>
    </source>
</evidence>
<reference evidence="2 3" key="1">
    <citation type="submission" date="2017-10" db="EMBL/GenBank/DDBJ databases">
        <authorList>
            <person name="Regsiter A."/>
            <person name="William W."/>
        </authorList>
    </citation>
    <scope>NUCLEOTIDE SEQUENCE [LARGE SCALE GENOMIC DNA]</scope>
    <source>
        <strain evidence="2 3">CFBP6991</strain>
    </source>
</reference>
<feature type="chain" id="PRO_5030906664" description="Secreted protein" evidence="1">
    <location>
        <begin position="24"/>
        <end position="158"/>
    </location>
</feature>
<gene>
    <name evidence="2" type="ORF">XFF6991_180293</name>
</gene>
<keyword evidence="1" id="KW-0732">Signal</keyword>
<dbReference type="RefSeq" id="WP_099802653.1">
    <property type="nucleotide sequence ID" value="NZ_OCZC01000046.1"/>
</dbReference>
<evidence type="ECO:0008006" key="4">
    <source>
        <dbReference type="Google" id="ProtNLM"/>
    </source>
</evidence>
<proteinExistence type="predicted"/>